<dbReference type="SMART" id="SM00248">
    <property type="entry name" value="ANK"/>
    <property type="match status" value="8"/>
</dbReference>
<dbReference type="OrthoDB" id="7464126at2759"/>
<dbReference type="InterPro" id="IPR002110">
    <property type="entry name" value="Ankyrin_rpt"/>
</dbReference>
<feature type="repeat" description="ANK" evidence="3">
    <location>
        <begin position="1039"/>
        <end position="1071"/>
    </location>
</feature>
<dbReference type="InterPro" id="IPR036770">
    <property type="entry name" value="Ankyrin_rpt-contain_sf"/>
</dbReference>
<feature type="chain" id="PRO_5006857388" evidence="5">
    <location>
        <begin position="19"/>
        <end position="1207"/>
    </location>
</feature>
<evidence type="ECO:0000256" key="5">
    <source>
        <dbReference type="SAM" id="SignalP"/>
    </source>
</evidence>
<sequence>MLLLLCCLGLSSFPLAAAAGGWDDFSNNLATDLAPFLSLFGEQVTKQYLSESTTFLDYFIFAMAPMGILTAVVSAIRVCGSPSLRAFIGRAQEGAGIAEAELCSSTSRDVCELYNNGGIARVFGRPKILEVVYDPDNRDFSDGTAGIYTFQQYVAEKGKGNWLRTRPTKSEPSNPYAEAPPLIKPPPDPFAPNLSLNLGIRKQHPVIFRFVALVGLTLQCGVLTFAGVVTYYLKWEKDGRGPEQYACPLVLVGSVLVCGGMFLCAFLVGQSTQEEVWERRGKDRASMHWVQPGGQVIGDQTFDAFAYADSDDPQTVLKEYTVSWKRADLDHTGTVVWTAVALTVAGFVLQFTGLRAIHSAVAIAQLSATMVMSLARAALRMQRLKPEANRLRRFPDQVIGHELDWLALRIAWPDILADLGIPRLVLETRRGSWTFCGSLKPGSGLSAKILPGPTSTPNSPNTAVKVLAFRTRLAELTMSPLSQSKVLTSARHFNVEMVEVRRVARQLASAMDMAVSTIFTNSLTFQRDWGDTETILWPMVCEISHQPHHSSFRGKRHSVMLHFDKVAPGTSRSNVLWSLRNKAQLEGILGLWLWSMRLVAGENQMSRRPAESTCNDNRVRRIISTAANAAETEIKLWAPGQLLYVSFDEVHLLSVEYGHPGTQWLAPGGGRYGYHILGFAPHSHGESQVFQIFGWYASGITYSTPPGILPIWSIPTESPLAVLCAQEIFGSFIKEAFRLIDDIGSFKIGDEGLNFRLENQWVTELAKIFSDNQLGSDQEALLCVLPAVVSRSGLSSSKCALKAAKQFAITHRREKKWREAERVLRWIYAMMIEEGVQKFSCAGWDELDIDQIVLALAELYRNAVLEDESRSFGMDGIEWLSQQTSIPTAYSQKMIRRYKGVMEESSKRSRGRDEFGTSYLVGQHATLRSFTRIGIKPADVPTGRSELETAAKEGWPDVLCALLGHGADPNGKYLAAPYYPLCFAVQKGSALAVKELLDWGADPEKGDINGLTPLLFAANAGDASVVTALLTDTRTSVETKDTALALAAGRGHGAVVKVLLGHRADPNLPGKTGQTALHEAADGCHVAVVRILVEGGASVDAQNLDGRTALWLASKKGCEEAVKILLEHGANLKLAGDDGLTALHCAATNGNTSLVKMLLNNRADINAKTREGLTPLQLAENAGETSVAEILRTHSGSQYAPPKAKQE</sequence>
<evidence type="ECO:0000256" key="4">
    <source>
        <dbReference type="SAM" id="Phobius"/>
    </source>
</evidence>
<proteinExistence type="predicted"/>
<feature type="repeat" description="ANK" evidence="3">
    <location>
        <begin position="1072"/>
        <end position="1104"/>
    </location>
</feature>
<keyword evidence="7" id="KW-1185">Reference proteome</keyword>
<organism evidence="6 7">
    <name type="scientific">Aspergillus calidoustus</name>
    <dbReference type="NCBI Taxonomy" id="454130"/>
    <lineage>
        <taxon>Eukaryota</taxon>
        <taxon>Fungi</taxon>
        <taxon>Dikarya</taxon>
        <taxon>Ascomycota</taxon>
        <taxon>Pezizomycotina</taxon>
        <taxon>Eurotiomycetes</taxon>
        <taxon>Eurotiomycetidae</taxon>
        <taxon>Eurotiales</taxon>
        <taxon>Aspergillaceae</taxon>
        <taxon>Aspergillus</taxon>
        <taxon>Aspergillus subgen. Nidulantes</taxon>
    </lineage>
</organism>
<protein>
    <submittedName>
        <fullName evidence="6">Uncharacterized protein</fullName>
    </submittedName>
</protein>
<dbReference type="PANTHER" id="PTHR24171">
    <property type="entry name" value="ANKYRIN REPEAT DOMAIN-CONTAINING PROTEIN 39-RELATED"/>
    <property type="match status" value="1"/>
</dbReference>
<keyword evidence="2 3" id="KW-0040">ANK repeat</keyword>
<feature type="transmembrane region" description="Helical" evidence="4">
    <location>
        <begin position="245"/>
        <end position="269"/>
    </location>
</feature>
<gene>
    <name evidence="6" type="ORF">ASPCAL05032</name>
</gene>
<evidence type="ECO:0000256" key="1">
    <source>
        <dbReference type="ARBA" id="ARBA00022737"/>
    </source>
</evidence>
<keyword evidence="5" id="KW-0732">Signal</keyword>
<evidence type="ECO:0000256" key="3">
    <source>
        <dbReference type="PROSITE-ProRule" id="PRU00023"/>
    </source>
</evidence>
<feature type="repeat" description="ANK" evidence="3">
    <location>
        <begin position="1105"/>
        <end position="1137"/>
    </location>
</feature>
<feature type="repeat" description="ANK" evidence="3">
    <location>
        <begin position="1138"/>
        <end position="1170"/>
    </location>
</feature>
<evidence type="ECO:0000313" key="7">
    <source>
        <dbReference type="Proteomes" id="UP000054771"/>
    </source>
</evidence>
<dbReference type="Proteomes" id="UP000054771">
    <property type="component" value="Unassembled WGS sequence"/>
</dbReference>
<feature type="transmembrane region" description="Helical" evidence="4">
    <location>
        <begin position="58"/>
        <end position="80"/>
    </location>
</feature>
<feature type="repeat" description="ANK" evidence="3">
    <location>
        <begin position="1009"/>
        <end position="1042"/>
    </location>
</feature>
<dbReference type="SUPFAM" id="SSF48403">
    <property type="entry name" value="Ankyrin repeat"/>
    <property type="match status" value="1"/>
</dbReference>
<dbReference type="EMBL" id="CDMC01000004">
    <property type="protein sequence ID" value="CEL03894.1"/>
    <property type="molecule type" value="Genomic_DNA"/>
</dbReference>
<dbReference type="Pfam" id="PF13857">
    <property type="entry name" value="Ank_5"/>
    <property type="match status" value="1"/>
</dbReference>
<keyword evidence="4" id="KW-0472">Membrane</keyword>
<dbReference type="Gene3D" id="1.25.40.20">
    <property type="entry name" value="Ankyrin repeat-containing domain"/>
    <property type="match status" value="3"/>
</dbReference>
<dbReference type="STRING" id="454130.A0A0U5FX62"/>
<evidence type="ECO:0000313" key="6">
    <source>
        <dbReference type="EMBL" id="CEL03894.1"/>
    </source>
</evidence>
<feature type="transmembrane region" description="Helical" evidence="4">
    <location>
        <begin position="206"/>
        <end position="233"/>
    </location>
</feature>
<feature type="transmembrane region" description="Helical" evidence="4">
    <location>
        <begin position="334"/>
        <end position="351"/>
    </location>
</feature>
<dbReference type="AlphaFoldDB" id="A0A0U5FX62"/>
<dbReference type="PROSITE" id="PS50297">
    <property type="entry name" value="ANK_REP_REGION"/>
    <property type="match status" value="3"/>
</dbReference>
<keyword evidence="4" id="KW-1133">Transmembrane helix</keyword>
<feature type="signal peptide" evidence="5">
    <location>
        <begin position="1"/>
        <end position="18"/>
    </location>
</feature>
<dbReference type="OMA" id="GMFLCAW"/>
<accession>A0A0U5FX62</accession>
<reference evidence="7" key="1">
    <citation type="journal article" date="2016" name="Genome Announc.">
        <title>Draft genome sequences of fungus Aspergillus calidoustus.</title>
        <authorList>
            <person name="Horn F."/>
            <person name="Linde J."/>
            <person name="Mattern D.J."/>
            <person name="Walther G."/>
            <person name="Guthke R."/>
            <person name="Scherlach K."/>
            <person name="Martin K."/>
            <person name="Brakhage A.A."/>
            <person name="Petzke L."/>
            <person name="Valiante V."/>
        </authorList>
    </citation>
    <scope>NUCLEOTIDE SEQUENCE [LARGE SCALE GENOMIC DNA]</scope>
    <source>
        <strain evidence="7">SF006504</strain>
    </source>
</reference>
<keyword evidence="1" id="KW-0677">Repeat</keyword>
<name>A0A0U5FX62_ASPCI</name>
<dbReference type="PROSITE" id="PS50088">
    <property type="entry name" value="ANK_REPEAT"/>
    <property type="match status" value="5"/>
</dbReference>
<dbReference type="Pfam" id="PF12796">
    <property type="entry name" value="Ank_2"/>
    <property type="match status" value="2"/>
</dbReference>
<keyword evidence="4" id="KW-0812">Transmembrane</keyword>
<evidence type="ECO:0000256" key="2">
    <source>
        <dbReference type="ARBA" id="ARBA00023043"/>
    </source>
</evidence>